<dbReference type="PROSITE" id="PS50042">
    <property type="entry name" value="CNMP_BINDING_3"/>
    <property type="match status" value="1"/>
</dbReference>
<dbReference type="InterPro" id="IPR014710">
    <property type="entry name" value="RmlC-like_jellyroll"/>
</dbReference>
<dbReference type="InterPro" id="IPR018490">
    <property type="entry name" value="cNMP-bd_dom_sf"/>
</dbReference>
<dbReference type="GO" id="GO:0004862">
    <property type="term" value="F:cAMP-dependent protein kinase inhibitor activity"/>
    <property type="evidence" value="ECO:0007669"/>
    <property type="project" value="TreeGrafter"/>
</dbReference>
<dbReference type="Pfam" id="PF00027">
    <property type="entry name" value="cNMP_binding"/>
    <property type="match status" value="1"/>
</dbReference>
<dbReference type="AlphaFoldDB" id="A0A6J6CVK9"/>
<protein>
    <submittedName>
        <fullName evidence="2">Unannotated protein</fullName>
    </submittedName>
</protein>
<evidence type="ECO:0000259" key="1">
    <source>
        <dbReference type="PROSITE" id="PS50042"/>
    </source>
</evidence>
<dbReference type="GO" id="GO:0005952">
    <property type="term" value="C:cAMP-dependent protein kinase complex"/>
    <property type="evidence" value="ECO:0007669"/>
    <property type="project" value="InterPro"/>
</dbReference>
<dbReference type="InterPro" id="IPR000595">
    <property type="entry name" value="cNMP-bd_dom"/>
</dbReference>
<dbReference type="EMBL" id="CAEZTC010000034">
    <property type="protein sequence ID" value="CAB4554459.1"/>
    <property type="molecule type" value="Genomic_DNA"/>
</dbReference>
<dbReference type="SMART" id="SM00100">
    <property type="entry name" value="cNMP"/>
    <property type="match status" value="1"/>
</dbReference>
<dbReference type="PANTHER" id="PTHR11635:SF152">
    <property type="entry name" value="CAMP-DEPENDENT PROTEIN KINASE TYPE I REGULATORY SUBUNIT-RELATED"/>
    <property type="match status" value="1"/>
</dbReference>
<dbReference type="InterPro" id="IPR018488">
    <property type="entry name" value="cNMP-bd_CS"/>
</dbReference>
<feature type="domain" description="Cyclic nucleotide-binding" evidence="1">
    <location>
        <begin position="22"/>
        <end position="137"/>
    </location>
</feature>
<dbReference type="PANTHER" id="PTHR11635">
    <property type="entry name" value="CAMP-DEPENDENT PROTEIN KINASE REGULATORY CHAIN"/>
    <property type="match status" value="1"/>
</dbReference>
<dbReference type="SUPFAM" id="SSF51206">
    <property type="entry name" value="cAMP-binding domain-like"/>
    <property type="match status" value="1"/>
</dbReference>
<dbReference type="GO" id="GO:0005829">
    <property type="term" value="C:cytosol"/>
    <property type="evidence" value="ECO:0007669"/>
    <property type="project" value="TreeGrafter"/>
</dbReference>
<dbReference type="PRINTS" id="PR00103">
    <property type="entry name" value="CAMPKINASE"/>
</dbReference>
<dbReference type="GO" id="GO:0030552">
    <property type="term" value="F:cAMP binding"/>
    <property type="evidence" value="ECO:0007669"/>
    <property type="project" value="TreeGrafter"/>
</dbReference>
<name>A0A6J6CVK9_9ZZZZ</name>
<organism evidence="2">
    <name type="scientific">freshwater metagenome</name>
    <dbReference type="NCBI Taxonomy" id="449393"/>
    <lineage>
        <taxon>unclassified sequences</taxon>
        <taxon>metagenomes</taxon>
        <taxon>ecological metagenomes</taxon>
    </lineage>
</organism>
<dbReference type="GO" id="GO:0034236">
    <property type="term" value="F:protein kinase A catalytic subunit binding"/>
    <property type="evidence" value="ECO:0007669"/>
    <property type="project" value="TreeGrafter"/>
</dbReference>
<dbReference type="InterPro" id="IPR050503">
    <property type="entry name" value="cAMP-dep_PK_reg_su-like"/>
</dbReference>
<dbReference type="CDD" id="cd00038">
    <property type="entry name" value="CAP_ED"/>
    <property type="match status" value="1"/>
</dbReference>
<sequence length="147" mass="15669">MITLALMASKKSSVDHLRNIALFSECSTKELGLVVDNSTERVLKAGTVIMEPGRVGLEAYVILEGTATIKRNSKKIGTASAGSVIGELSLLDKGPRTATVIAETDVRLLVVTDRALKGAIQNIPAISTKLLKGLATRVRELDRAHYG</sequence>
<accession>A0A6J6CVK9</accession>
<dbReference type="PROSITE" id="PS00889">
    <property type="entry name" value="CNMP_BINDING_2"/>
    <property type="match status" value="1"/>
</dbReference>
<reference evidence="2" key="1">
    <citation type="submission" date="2020-05" db="EMBL/GenBank/DDBJ databases">
        <authorList>
            <person name="Chiriac C."/>
            <person name="Salcher M."/>
            <person name="Ghai R."/>
            <person name="Kavagutti S V."/>
        </authorList>
    </citation>
    <scope>NUCLEOTIDE SEQUENCE</scope>
</reference>
<evidence type="ECO:0000313" key="2">
    <source>
        <dbReference type="EMBL" id="CAB4554459.1"/>
    </source>
</evidence>
<proteinExistence type="predicted"/>
<dbReference type="Gene3D" id="2.60.120.10">
    <property type="entry name" value="Jelly Rolls"/>
    <property type="match status" value="1"/>
</dbReference>
<gene>
    <name evidence="2" type="ORF">UFOPK1572_00402</name>
</gene>